<dbReference type="EMBL" id="JAVDPY010000003">
    <property type="protein sequence ID" value="MDR6333622.1"/>
    <property type="molecule type" value="Genomic_DNA"/>
</dbReference>
<feature type="transmembrane region" description="Helical" evidence="5">
    <location>
        <begin position="31"/>
        <end position="51"/>
    </location>
</feature>
<protein>
    <recommendedName>
        <fullName evidence="5">UPF0391 membrane protein GGQ86_002092</fullName>
    </recommendedName>
</protein>
<evidence type="ECO:0000313" key="9">
    <source>
        <dbReference type="Proteomes" id="UP001245370"/>
    </source>
</evidence>
<dbReference type="NCBIfam" id="NF010228">
    <property type="entry name" value="PRK13682.1-3"/>
    <property type="match status" value="1"/>
</dbReference>
<evidence type="ECO:0000256" key="5">
    <source>
        <dbReference type="HAMAP-Rule" id="MF_01361"/>
    </source>
</evidence>
<evidence type="ECO:0000256" key="2">
    <source>
        <dbReference type="ARBA" id="ARBA00022692"/>
    </source>
</evidence>
<dbReference type="NCBIfam" id="NF010229">
    <property type="entry name" value="PRK13682.1-4"/>
    <property type="match status" value="1"/>
</dbReference>
<proteinExistence type="inferred from homology"/>
<sequence>MLSWAVTFLIVALIAAVLGFGGIAGTAIEIAKIIFFVAIILFLISAVMGLMRRGRGPV</sequence>
<keyword evidence="4 5" id="KW-0472">Membrane</keyword>
<evidence type="ECO:0000313" key="6">
    <source>
        <dbReference type="EMBL" id="GLI20625.1"/>
    </source>
</evidence>
<organism evidence="6 8">
    <name type="scientific">Xanthobacter flavus</name>
    <dbReference type="NCBI Taxonomy" id="281"/>
    <lineage>
        <taxon>Bacteria</taxon>
        <taxon>Pseudomonadati</taxon>
        <taxon>Pseudomonadota</taxon>
        <taxon>Alphaproteobacteria</taxon>
        <taxon>Hyphomicrobiales</taxon>
        <taxon>Xanthobacteraceae</taxon>
        <taxon>Xanthobacter</taxon>
    </lineage>
</organism>
<dbReference type="GO" id="GO:0005886">
    <property type="term" value="C:plasma membrane"/>
    <property type="evidence" value="ECO:0007669"/>
    <property type="project" value="UniProtKB-SubCell"/>
</dbReference>
<evidence type="ECO:0000256" key="4">
    <source>
        <dbReference type="ARBA" id="ARBA00023136"/>
    </source>
</evidence>
<keyword evidence="1 5" id="KW-1003">Cell membrane</keyword>
<evidence type="ECO:0000256" key="1">
    <source>
        <dbReference type="ARBA" id="ARBA00022475"/>
    </source>
</evidence>
<comment type="subcellular location">
    <subcellularLocation>
        <location evidence="5">Cell membrane</location>
        <topology evidence="5">Single-pass membrane protein</topology>
    </subcellularLocation>
</comment>
<comment type="similarity">
    <text evidence="5">Belongs to the UPF0391 family.</text>
</comment>
<keyword evidence="3 5" id="KW-1133">Transmembrane helix</keyword>
<dbReference type="GeneID" id="95761091"/>
<evidence type="ECO:0000313" key="8">
    <source>
        <dbReference type="Proteomes" id="UP001144397"/>
    </source>
</evidence>
<gene>
    <name evidence="7" type="ORF">GGQ86_002092</name>
    <name evidence="6" type="ORF">XFLAVUS301_02990</name>
</gene>
<dbReference type="Pfam" id="PF07043">
    <property type="entry name" value="DUF1328"/>
    <property type="match status" value="1"/>
</dbReference>
<reference evidence="6" key="1">
    <citation type="submission" date="2022-12" db="EMBL/GenBank/DDBJ databases">
        <title>Reference genome sequencing for broad-spectrum identification of bacterial and archaeal isolates by mass spectrometry.</title>
        <authorList>
            <person name="Sekiguchi Y."/>
            <person name="Tourlousse D.M."/>
        </authorList>
    </citation>
    <scope>NUCLEOTIDE SEQUENCE</scope>
    <source>
        <strain evidence="6">301</strain>
    </source>
</reference>
<dbReference type="RefSeq" id="WP_169123326.1">
    <property type="nucleotide sequence ID" value="NZ_BSDO01000001.1"/>
</dbReference>
<dbReference type="Proteomes" id="UP001144397">
    <property type="component" value="Unassembled WGS sequence"/>
</dbReference>
<name>A0A9W6FI06_XANFL</name>
<dbReference type="NCBIfam" id="NF010226">
    <property type="entry name" value="PRK13682.1-1"/>
    <property type="match status" value="1"/>
</dbReference>
<keyword evidence="2 5" id="KW-0812">Transmembrane</keyword>
<dbReference type="PIRSF" id="PIRSF036466">
    <property type="entry name" value="UCP036466"/>
    <property type="match status" value="1"/>
</dbReference>
<evidence type="ECO:0000256" key="3">
    <source>
        <dbReference type="ARBA" id="ARBA00022989"/>
    </source>
</evidence>
<dbReference type="EMBL" id="BSDO01000001">
    <property type="protein sequence ID" value="GLI20625.1"/>
    <property type="molecule type" value="Genomic_DNA"/>
</dbReference>
<accession>A0A9W6FI06</accession>
<keyword evidence="9" id="KW-1185">Reference proteome</keyword>
<evidence type="ECO:0000313" key="7">
    <source>
        <dbReference type="EMBL" id="MDR6333622.1"/>
    </source>
</evidence>
<dbReference type="HAMAP" id="MF_01361">
    <property type="entry name" value="UPF0391"/>
    <property type="match status" value="1"/>
</dbReference>
<dbReference type="Proteomes" id="UP001245370">
    <property type="component" value="Unassembled WGS sequence"/>
</dbReference>
<dbReference type="AlphaFoldDB" id="A0A9W6FI06"/>
<comment type="caution">
    <text evidence="6">The sequence shown here is derived from an EMBL/GenBank/DDBJ whole genome shotgun (WGS) entry which is preliminary data.</text>
</comment>
<reference evidence="7 9" key="2">
    <citation type="submission" date="2023-07" db="EMBL/GenBank/DDBJ databases">
        <title>Genomic Encyclopedia of Type Strains, Phase IV (KMG-IV): sequencing the most valuable type-strain genomes for metagenomic binning, comparative biology and taxonomic classification.</title>
        <authorList>
            <person name="Goeker M."/>
        </authorList>
    </citation>
    <scope>NUCLEOTIDE SEQUENCE [LARGE SCALE GENOMIC DNA]</scope>
    <source>
        <strain evidence="7 9">DSM 338</strain>
    </source>
</reference>
<dbReference type="InterPro" id="IPR009760">
    <property type="entry name" value="DUF1328"/>
</dbReference>